<reference evidence="2 4" key="1">
    <citation type="submission" date="2018-08" db="EMBL/GenBank/DDBJ databases">
        <title>Proposal of Muricauda 72 sp.nov. and Muricauda NH166 sp.nov., isolated from seawater.</title>
        <authorList>
            <person name="Cheng H."/>
            <person name="Wu Y.-H."/>
            <person name="Guo L.-L."/>
            <person name="Xu X.-W."/>
        </authorList>
    </citation>
    <scope>NUCLEOTIDE SEQUENCE [LARGE SCALE GENOMIC DNA]</scope>
    <source>
        <strain evidence="2 4">NH166</strain>
    </source>
</reference>
<proteinExistence type="predicted"/>
<evidence type="ECO:0000313" key="4">
    <source>
        <dbReference type="Proteomes" id="UP000284189"/>
    </source>
</evidence>
<evidence type="ECO:0000313" key="5">
    <source>
        <dbReference type="Proteomes" id="UP000321528"/>
    </source>
</evidence>
<name>A0A418N245_9FLAO</name>
<protein>
    <submittedName>
        <fullName evidence="2">Uncharacterized protein</fullName>
    </submittedName>
</protein>
<keyword evidence="1" id="KW-0732">Signal</keyword>
<feature type="chain" id="PRO_5019013958" evidence="1">
    <location>
        <begin position="24"/>
        <end position="369"/>
    </location>
</feature>
<evidence type="ECO:0000256" key="1">
    <source>
        <dbReference type="SAM" id="SignalP"/>
    </source>
</evidence>
<dbReference type="AlphaFoldDB" id="A0A418N245"/>
<comment type="caution">
    <text evidence="2">The sequence shown here is derived from an EMBL/GenBank/DDBJ whole genome shotgun (WGS) entry which is preliminary data.</text>
</comment>
<feature type="signal peptide" evidence="1">
    <location>
        <begin position="1"/>
        <end position="23"/>
    </location>
</feature>
<dbReference type="EMBL" id="QXFJ01000031">
    <property type="protein sequence ID" value="RIV67384.1"/>
    <property type="molecule type" value="Genomic_DNA"/>
</dbReference>
<organism evidence="2 4">
    <name type="scientific">Flagellimonas aequoris</name>
    <dbReference type="NCBI Taxonomy" id="2306997"/>
    <lineage>
        <taxon>Bacteria</taxon>
        <taxon>Pseudomonadati</taxon>
        <taxon>Bacteroidota</taxon>
        <taxon>Flavobacteriia</taxon>
        <taxon>Flavobacteriales</taxon>
        <taxon>Flavobacteriaceae</taxon>
        <taxon>Flagellimonas</taxon>
    </lineage>
</organism>
<dbReference type="EMBL" id="VNWL01000030">
    <property type="protein sequence ID" value="TXJ99204.1"/>
    <property type="molecule type" value="Genomic_DNA"/>
</dbReference>
<sequence>MKKKHSILILSVLLFSFASCSSSGDNENGSDDDNGGSGGPIVDDSGILTNLRSTNLNSDAFPWNSVPDNDNGCDLVSLTDGKLKRWDIGNQGPIPVKINGLPLVPESLDLIEERLGLTLFDRTSIANTADENIERGIIFAAEEETDPFGYSFDNSYGCGGVSFQFEQEYFYEDIELEYDEDENVIGYDYPVLGQAFDGEGNVVGSVLDGTPYIFNDEDVVVGILLEEDRLMLDGDGNAICTWLYSDPLYNEDGHAIGATVSGAESGYFMIQGETIETGYYDAAGRINGLILVRLDTMECQFSDDEDEIEMIVNKLGYALGLGSNFDGYGDFGITGDFEINDNFWNVLNTLYRNPIGSDESSLEIHVIRS</sequence>
<dbReference type="Proteomes" id="UP000284189">
    <property type="component" value="Unassembled WGS sequence"/>
</dbReference>
<keyword evidence="5" id="KW-1185">Reference proteome</keyword>
<dbReference type="RefSeq" id="WP_119641890.1">
    <property type="nucleotide sequence ID" value="NZ_QXFJ01000031.1"/>
</dbReference>
<reference evidence="3 5" key="2">
    <citation type="submission" date="2019-07" db="EMBL/GenBank/DDBJ databases">
        <title>Draft genome of two Muricauda strains isolated from deep sea.</title>
        <authorList>
            <person name="Sun C."/>
        </authorList>
    </citation>
    <scope>NUCLEOTIDE SEQUENCE [LARGE SCALE GENOMIC DNA]</scope>
    <source>
        <strain evidence="3 5">NH166</strain>
    </source>
</reference>
<dbReference type="PROSITE" id="PS51257">
    <property type="entry name" value="PROKAR_LIPOPROTEIN"/>
    <property type="match status" value="1"/>
</dbReference>
<accession>A0A418N245</accession>
<evidence type="ECO:0000313" key="3">
    <source>
        <dbReference type="EMBL" id="TXJ99204.1"/>
    </source>
</evidence>
<dbReference type="Proteomes" id="UP000321528">
    <property type="component" value="Unassembled WGS sequence"/>
</dbReference>
<gene>
    <name evidence="2" type="ORF">D2U88_17720</name>
    <name evidence="3" type="ORF">FQ019_17510</name>
</gene>
<evidence type="ECO:0000313" key="2">
    <source>
        <dbReference type="EMBL" id="RIV67384.1"/>
    </source>
</evidence>